<dbReference type="OrthoDB" id="654904at2759"/>
<dbReference type="InParanoid" id="A0A0Q3PYD1"/>
<dbReference type="GO" id="GO:0003677">
    <property type="term" value="F:DNA binding"/>
    <property type="evidence" value="ECO:0007669"/>
    <property type="project" value="UniProtKB-KW"/>
</dbReference>
<reference evidence="9" key="3">
    <citation type="submission" date="2018-08" db="UniProtKB">
        <authorList>
            <consortium name="EnsemblPlants"/>
        </authorList>
    </citation>
    <scope>IDENTIFICATION</scope>
    <source>
        <strain evidence="9">cv. Bd21</strain>
    </source>
</reference>
<feature type="domain" description="NAC" evidence="7">
    <location>
        <begin position="13"/>
        <end position="159"/>
    </location>
</feature>
<evidence type="ECO:0000256" key="5">
    <source>
        <dbReference type="ARBA" id="ARBA00023242"/>
    </source>
</evidence>
<feature type="compositionally biased region" description="Polar residues" evidence="6">
    <location>
        <begin position="174"/>
        <end position="185"/>
    </location>
</feature>
<dbReference type="Proteomes" id="UP000008810">
    <property type="component" value="Chromosome 3"/>
</dbReference>
<keyword evidence="2" id="KW-0805">Transcription regulation</keyword>
<organism evidence="8">
    <name type="scientific">Brachypodium distachyon</name>
    <name type="common">Purple false brome</name>
    <name type="synonym">Trachynia distachya</name>
    <dbReference type="NCBI Taxonomy" id="15368"/>
    <lineage>
        <taxon>Eukaryota</taxon>
        <taxon>Viridiplantae</taxon>
        <taxon>Streptophyta</taxon>
        <taxon>Embryophyta</taxon>
        <taxon>Tracheophyta</taxon>
        <taxon>Spermatophyta</taxon>
        <taxon>Magnoliopsida</taxon>
        <taxon>Liliopsida</taxon>
        <taxon>Poales</taxon>
        <taxon>Poaceae</taxon>
        <taxon>BOP clade</taxon>
        <taxon>Pooideae</taxon>
        <taxon>Stipodae</taxon>
        <taxon>Brachypodieae</taxon>
        <taxon>Brachypodium</taxon>
    </lineage>
</organism>
<keyword evidence="10" id="KW-1185">Reference proteome</keyword>
<feature type="region of interest" description="Disordered" evidence="6">
    <location>
        <begin position="162"/>
        <end position="195"/>
    </location>
</feature>
<reference evidence="8" key="2">
    <citation type="submission" date="2017-06" db="EMBL/GenBank/DDBJ databases">
        <title>WGS assembly of Brachypodium distachyon.</title>
        <authorList>
            <consortium name="The International Brachypodium Initiative"/>
            <person name="Lucas S."/>
            <person name="Harmon-Smith M."/>
            <person name="Lail K."/>
            <person name="Tice H."/>
            <person name="Grimwood J."/>
            <person name="Bruce D."/>
            <person name="Barry K."/>
            <person name="Shu S."/>
            <person name="Lindquist E."/>
            <person name="Wang M."/>
            <person name="Pitluck S."/>
            <person name="Vogel J.P."/>
            <person name="Garvin D.F."/>
            <person name="Mockler T.C."/>
            <person name="Schmutz J."/>
            <person name="Rokhsar D."/>
            <person name="Bevan M.W."/>
        </authorList>
    </citation>
    <scope>NUCLEOTIDE SEQUENCE</scope>
    <source>
        <strain evidence="8">Bd21</strain>
    </source>
</reference>
<dbReference type="SUPFAM" id="SSF101941">
    <property type="entry name" value="NAC domain"/>
    <property type="match status" value="1"/>
</dbReference>
<dbReference type="EMBL" id="CM000882">
    <property type="protein sequence ID" value="KQJ94441.1"/>
    <property type="molecule type" value="Genomic_DNA"/>
</dbReference>
<evidence type="ECO:0000256" key="2">
    <source>
        <dbReference type="ARBA" id="ARBA00023015"/>
    </source>
</evidence>
<sequence>MRRGAELLALYCCRRGDQFEPEDEEIVELFLLPRLHGDPLPLEGIFLDADPRSAPPWDLFARNTSGFFFAPGDEANQRKKPRTCVGGGTWVGQKLEKKEELRLRLSGGEDETVVCWQKYRYNFHRGSGRTGSTGWVMLEYTIAEPSDYNSFKVCRITFTGHGQKRKRVPDSDDQLATSAPSSIATGYQDHSAGAARACDQEPFLTQQETDSWTDQQEPAFPMQQQLVDQEQQAMGHASTTLPFGQESGMLVHMDQESGILEQFVSEQFTMPLQMDQETSFPVNFAGYGTAPLPVYQESSMWGQFVEYGPTPLTPDQQFISMPEQSIDFEDPATQVILEWFAD</sequence>
<keyword evidence="4" id="KW-0804">Transcription</keyword>
<gene>
    <name evidence="8" type="ORF">BRADI_3g10540v3</name>
</gene>
<dbReference type="GO" id="GO:0006355">
    <property type="term" value="P:regulation of DNA-templated transcription"/>
    <property type="evidence" value="ECO:0007669"/>
    <property type="project" value="InterPro"/>
</dbReference>
<evidence type="ECO:0000313" key="10">
    <source>
        <dbReference type="Proteomes" id="UP000008810"/>
    </source>
</evidence>
<evidence type="ECO:0000313" key="9">
    <source>
        <dbReference type="EnsemblPlants" id="KQJ94441"/>
    </source>
</evidence>
<protein>
    <recommendedName>
        <fullName evidence="7">NAC domain-containing protein</fullName>
    </recommendedName>
</protein>
<evidence type="ECO:0000256" key="6">
    <source>
        <dbReference type="SAM" id="MobiDB-lite"/>
    </source>
</evidence>
<keyword evidence="5" id="KW-0539">Nucleus</keyword>
<dbReference type="PANTHER" id="PTHR31719">
    <property type="entry name" value="NAC TRANSCRIPTION FACTOR 56"/>
    <property type="match status" value="1"/>
</dbReference>
<dbReference type="GO" id="GO:0005634">
    <property type="term" value="C:nucleus"/>
    <property type="evidence" value="ECO:0007669"/>
    <property type="project" value="UniProtKB-SubCell"/>
</dbReference>
<evidence type="ECO:0000256" key="3">
    <source>
        <dbReference type="ARBA" id="ARBA00023125"/>
    </source>
</evidence>
<proteinExistence type="predicted"/>
<comment type="subcellular location">
    <subcellularLocation>
        <location evidence="1">Nucleus</location>
    </subcellularLocation>
</comment>
<evidence type="ECO:0000313" key="8">
    <source>
        <dbReference type="EMBL" id="KQJ94441.1"/>
    </source>
</evidence>
<name>A0A0Q3PYD1_BRADI</name>
<dbReference type="AlphaFoldDB" id="A0A0Q3PYD1"/>
<evidence type="ECO:0000259" key="7">
    <source>
        <dbReference type="PROSITE" id="PS51005"/>
    </source>
</evidence>
<dbReference type="InterPro" id="IPR036093">
    <property type="entry name" value="NAC_dom_sf"/>
</dbReference>
<evidence type="ECO:0000256" key="1">
    <source>
        <dbReference type="ARBA" id="ARBA00004123"/>
    </source>
</evidence>
<dbReference type="Pfam" id="PF02365">
    <property type="entry name" value="NAM"/>
    <property type="match status" value="1"/>
</dbReference>
<keyword evidence="3" id="KW-0238">DNA-binding</keyword>
<dbReference type="PROSITE" id="PS51005">
    <property type="entry name" value="NAC"/>
    <property type="match status" value="1"/>
</dbReference>
<evidence type="ECO:0000256" key="4">
    <source>
        <dbReference type="ARBA" id="ARBA00023163"/>
    </source>
</evidence>
<dbReference type="EnsemblPlants" id="KQJ94441">
    <property type="protein sequence ID" value="KQJ94441"/>
    <property type="gene ID" value="BRADI_3g10540v3"/>
</dbReference>
<dbReference type="Gene3D" id="2.170.150.80">
    <property type="entry name" value="NAC domain"/>
    <property type="match status" value="1"/>
</dbReference>
<accession>A0A0Q3PYD1</accession>
<reference evidence="8 9" key="1">
    <citation type="journal article" date="2010" name="Nature">
        <title>Genome sequencing and analysis of the model grass Brachypodium distachyon.</title>
        <authorList>
            <consortium name="International Brachypodium Initiative"/>
        </authorList>
    </citation>
    <scope>NUCLEOTIDE SEQUENCE [LARGE SCALE GENOMIC DNA]</scope>
    <source>
        <strain evidence="8 9">Bd21</strain>
    </source>
</reference>
<dbReference type="FunCoup" id="A0A0Q3PYD1">
    <property type="interactions" value="492"/>
</dbReference>
<dbReference type="Gramene" id="KQJ94441">
    <property type="protein sequence ID" value="KQJ94441"/>
    <property type="gene ID" value="BRADI_3g10540v3"/>
</dbReference>
<dbReference type="PANTHER" id="PTHR31719:SF88">
    <property type="entry name" value="OS07G0272700 PROTEIN"/>
    <property type="match status" value="1"/>
</dbReference>
<dbReference type="InterPro" id="IPR003441">
    <property type="entry name" value="NAC-dom"/>
</dbReference>